<protein>
    <recommendedName>
        <fullName evidence="7">Amino acid transporter transmembrane domain-containing protein</fullName>
    </recommendedName>
</protein>
<dbReference type="PANTHER" id="PTHR48017">
    <property type="entry name" value="OS05G0424000 PROTEIN-RELATED"/>
    <property type="match status" value="1"/>
</dbReference>
<evidence type="ECO:0000256" key="5">
    <source>
        <dbReference type="ARBA" id="ARBA00023136"/>
    </source>
</evidence>
<evidence type="ECO:0000256" key="6">
    <source>
        <dbReference type="SAM" id="Phobius"/>
    </source>
</evidence>
<accession>A0ABN8RJV9</accession>
<evidence type="ECO:0000256" key="4">
    <source>
        <dbReference type="ARBA" id="ARBA00022989"/>
    </source>
</evidence>
<dbReference type="Pfam" id="PF01490">
    <property type="entry name" value="Aa_trans"/>
    <property type="match status" value="2"/>
</dbReference>
<feature type="transmembrane region" description="Helical" evidence="6">
    <location>
        <begin position="312"/>
        <end position="336"/>
    </location>
</feature>
<sequence>MPPYSGEEETLIKHVEYLDKARTQVYDYEVITRGNAKLQNGLTVFTAAVFIVAQVAGSGVLALPAAIVGAGWTGFGLLVLCWLASGYCGTILGRSWVILRERHDEYKSHVRNPYPAIGEKAYGRWASLAVTVSINLTLIGVAVVFMILAAGNLSNLIELPGDYASKTGELRIWLVICFAVLLPCSWLGTPKEFWGIAVGASLATAVACLMICVCIGLDMPTDLKSVQQPTLDFECFFSAFGKILFSFGGVSIFPTIQTDMKKASRFSLSVFWAYISVLAMYLPVSVLGFVTYGRDITPNILDSVGRDENNNVVIISQVVLVLVSLQLLVSCVIAVNPVSQQLEELCNVPRKFCFQRCILRTVLMCFILGIGELIPKFGPILSLIGGSTVTALTFVFPCLFYLRIAPNVPLHVKAFLCEIMTVGIFGGLGSTYSAINEIRQRCILRTVLMCFILGIGELIPKFGPILSLIGGSTVTALTFVFPCLFYLRIAPNVPLHVKAFLCEIMTVGIFGGLGSTYSAINEIRQVFIQ</sequence>
<feature type="transmembrane region" description="Helical" evidence="6">
    <location>
        <begin position="357"/>
        <end position="374"/>
    </location>
</feature>
<feature type="transmembrane region" description="Helical" evidence="6">
    <location>
        <begin position="125"/>
        <end position="150"/>
    </location>
</feature>
<proteinExistence type="predicted"/>
<dbReference type="InterPro" id="IPR013057">
    <property type="entry name" value="AA_transpt_TM"/>
</dbReference>
<organism evidence="8 9">
    <name type="scientific">Porites evermanni</name>
    <dbReference type="NCBI Taxonomy" id="104178"/>
    <lineage>
        <taxon>Eukaryota</taxon>
        <taxon>Metazoa</taxon>
        <taxon>Cnidaria</taxon>
        <taxon>Anthozoa</taxon>
        <taxon>Hexacorallia</taxon>
        <taxon>Scleractinia</taxon>
        <taxon>Fungiina</taxon>
        <taxon>Poritidae</taxon>
        <taxon>Porites</taxon>
    </lineage>
</organism>
<feature type="transmembrane region" description="Helical" evidence="6">
    <location>
        <begin position="465"/>
        <end position="487"/>
    </location>
</feature>
<gene>
    <name evidence="8" type="ORF">PEVE_00011327</name>
</gene>
<dbReference type="Proteomes" id="UP001159427">
    <property type="component" value="Unassembled WGS sequence"/>
</dbReference>
<feature type="transmembrane region" description="Helical" evidence="6">
    <location>
        <begin position="194"/>
        <end position="216"/>
    </location>
</feature>
<name>A0ABN8RJV9_9CNID</name>
<feature type="transmembrane region" description="Helical" evidence="6">
    <location>
        <begin position="170"/>
        <end position="187"/>
    </location>
</feature>
<dbReference type="EMBL" id="CALNXI010001815">
    <property type="protein sequence ID" value="CAH3177607.1"/>
    <property type="molecule type" value="Genomic_DNA"/>
</dbReference>
<evidence type="ECO:0000313" key="8">
    <source>
        <dbReference type="EMBL" id="CAH3177607.1"/>
    </source>
</evidence>
<evidence type="ECO:0000313" key="9">
    <source>
        <dbReference type="Proteomes" id="UP001159427"/>
    </source>
</evidence>
<feature type="transmembrane region" description="Helical" evidence="6">
    <location>
        <begin position="42"/>
        <end position="66"/>
    </location>
</feature>
<feature type="domain" description="Amino acid transporter transmembrane" evidence="7">
    <location>
        <begin position="42"/>
        <end position="433"/>
    </location>
</feature>
<keyword evidence="3 6" id="KW-0812">Transmembrane</keyword>
<keyword evidence="5 6" id="KW-0472">Membrane</keyword>
<evidence type="ECO:0000256" key="3">
    <source>
        <dbReference type="ARBA" id="ARBA00022692"/>
    </source>
</evidence>
<dbReference type="Gene3D" id="1.20.1740.10">
    <property type="entry name" value="Amino acid/polyamine transporter I"/>
    <property type="match status" value="1"/>
</dbReference>
<feature type="transmembrane region" description="Helical" evidence="6">
    <location>
        <begin position="72"/>
        <end position="92"/>
    </location>
</feature>
<evidence type="ECO:0000256" key="2">
    <source>
        <dbReference type="ARBA" id="ARBA00022448"/>
    </source>
</evidence>
<keyword evidence="2" id="KW-0813">Transport</keyword>
<evidence type="ECO:0000259" key="7">
    <source>
        <dbReference type="Pfam" id="PF01490"/>
    </source>
</evidence>
<feature type="transmembrane region" description="Helical" evidence="6">
    <location>
        <begin position="236"/>
        <end position="256"/>
    </location>
</feature>
<comment type="caution">
    <text evidence="8">The sequence shown here is derived from an EMBL/GenBank/DDBJ whole genome shotgun (WGS) entry which is preliminary data.</text>
</comment>
<feature type="transmembrane region" description="Helical" evidence="6">
    <location>
        <begin position="499"/>
        <end position="520"/>
    </location>
</feature>
<keyword evidence="4 6" id="KW-1133">Transmembrane helix</keyword>
<evidence type="ECO:0000256" key="1">
    <source>
        <dbReference type="ARBA" id="ARBA00004370"/>
    </source>
</evidence>
<feature type="transmembrane region" description="Helical" evidence="6">
    <location>
        <begin position="380"/>
        <end position="402"/>
    </location>
</feature>
<comment type="subcellular location">
    <subcellularLocation>
        <location evidence="1">Membrane</location>
    </subcellularLocation>
</comment>
<reference evidence="8 9" key="1">
    <citation type="submission" date="2022-05" db="EMBL/GenBank/DDBJ databases">
        <authorList>
            <consortium name="Genoscope - CEA"/>
            <person name="William W."/>
        </authorList>
    </citation>
    <scope>NUCLEOTIDE SEQUENCE [LARGE SCALE GENOMIC DNA]</scope>
</reference>
<feature type="domain" description="Amino acid transporter transmembrane" evidence="7">
    <location>
        <begin position="440"/>
        <end position="518"/>
    </location>
</feature>
<feature type="transmembrane region" description="Helical" evidence="6">
    <location>
        <begin position="268"/>
        <end position="292"/>
    </location>
</feature>
<keyword evidence="9" id="KW-1185">Reference proteome</keyword>